<keyword evidence="1" id="KW-0378">Hydrolase</keyword>
<proteinExistence type="predicted"/>
<sequence>MAPYHDNTKFCDCFFMLKPEEASLWELVRFMLFSESETKRFIECTEEHKRDFWRRWYIFNSLLLQKLLSWGKVPMVQIGNMMELWLNLLSGNGGFLMLFSNFIKDFLGQASTQAIMLQDTSSKPNLIVVAFTGTRPFDPVAWGTDVDLSWFEIPNVGKVHSGFMKALGLQKDTGWPKEINQLGSHDQRQFAYYAIRQRLREILQKNEGAKFILTGHSLGGALAILFVTVLAMHEEAWLLEKLEGVYTFGQPRVGNKQFGDYMKEKLKKYDVSYFRFVYCNDLVPRVPYDDEFIFFEHCAPCIYFNSFYESKVLLEEPNKNYFGLFWEIPKYVNAVFELIRGFIIPYMKGEEYKESLLMQMCRVMGLIIPGLSAHLPPDYVNATRLGSLPTELQNPTHDDQHKLDSKAE</sequence>
<dbReference type="EMBL" id="LIHL02000006">
    <property type="protein sequence ID" value="KAF5468246.1"/>
    <property type="molecule type" value="Genomic_DNA"/>
</dbReference>
<dbReference type="InterPro" id="IPR002921">
    <property type="entry name" value="Fungal_lipase-type"/>
</dbReference>
<dbReference type="InterPro" id="IPR044819">
    <property type="entry name" value="OBL-like"/>
</dbReference>
<reference evidence="3" key="1">
    <citation type="submission" date="2015-10" db="EMBL/GenBank/DDBJ databases">
        <authorList>
            <person name="Martinez-Garcia P.J."/>
            <person name="Crepeau M.W."/>
            <person name="Puiu D."/>
            <person name="Gonzalez-Ibeas D."/>
            <person name="Whalen J."/>
            <person name="Stevens K."/>
            <person name="Paul R."/>
            <person name="Butterfield T."/>
            <person name="Britton M."/>
            <person name="Reagan R."/>
            <person name="Chakraborty S."/>
            <person name="Walawage S.L."/>
            <person name="Vasquez-Gross H.A."/>
            <person name="Cardeno C."/>
            <person name="Famula R."/>
            <person name="Pratt K."/>
            <person name="Kuruganti S."/>
            <person name="Aradhya M.K."/>
            <person name="Leslie C.A."/>
            <person name="Dandekar A.M."/>
            <person name="Salzberg S.L."/>
            <person name="Wegrzyn J.L."/>
            <person name="Langley C.H."/>
            <person name="Neale D.B."/>
        </authorList>
    </citation>
    <scope>NUCLEOTIDE SEQUENCE</scope>
    <source>
        <tissue evidence="3">Leaves</tissue>
    </source>
</reference>
<evidence type="ECO:0000313" key="4">
    <source>
        <dbReference type="Proteomes" id="UP000619265"/>
    </source>
</evidence>
<evidence type="ECO:0000313" key="3">
    <source>
        <dbReference type="EMBL" id="KAF5468246.1"/>
    </source>
</evidence>
<comment type="caution">
    <text evidence="3">The sequence shown here is derived from an EMBL/GenBank/DDBJ whole genome shotgun (WGS) entry which is preliminary data.</text>
</comment>
<dbReference type="GO" id="GO:0004806">
    <property type="term" value="F:triacylglycerol lipase activity"/>
    <property type="evidence" value="ECO:0007669"/>
    <property type="project" value="InterPro"/>
</dbReference>
<feature type="domain" description="Fungal lipase-type" evidence="2">
    <location>
        <begin position="128"/>
        <end position="289"/>
    </location>
</feature>
<dbReference type="Proteomes" id="UP000619265">
    <property type="component" value="Unassembled WGS sequence"/>
</dbReference>
<accession>A0A834CYS6</accession>
<reference evidence="3" key="2">
    <citation type="submission" date="2020-03" db="EMBL/GenBank/DDBJ databases">
        <title>Walnut 2.0.</title>
        <authorList>
            <person name="Marrano A."/>
            <person name="Britton M."/>
            <person name="Zimin A.V."/>
            <person name="Zaini P.A."/>
            <person name="Workman R."/>
            <person name="Puiu D."/>
            <person name="Bianco L."/>
            <person name="Allen B.J."/>
            <person name="Troggio M."/>
            <person name="Leslie C.A."/>
            <person name="Timp W."/>
            <person name="Dendekar A."/>
            <person name="Salzberg S.L."/>
            <person name="Neale D.B."/>
        </authorList>
    </citation>
    <scope>NUCLEOTIDE SEQUENCE</scope>
    <source>
        <tissue evidence="3">Leaves</tissue>
    </source>
</reference>
<dbReference type="PANTHER" id="PTHR46086:SF4">
    <property type="entry name" value="ALPHA_BETA-HYDROLASES SUPERFAMILY PROTEIN"/>
    <property type="match status" value="1"/>
</dbReference>
<dbReference type="Gene3D" id="3.40.50.1820">
    <property type="entry name" value="alpha/beta hydrolase"/>
    <property type="match status" value="1"/>
</dbReference>
<protein>
    <recommendedName>
        <fullName evidence="2">Fungal lipase-type domain-containing protein</fullName>
    </recommendedName>
</protein>
<dbReference type="InterPro" id="IPR029058">
    <property type="entry name" value="AB_hydrolase_fold"/>
</dbReference>
<dbReference type="SUPFAM" id="SSF53474">
    <property type="entry name" value="alpha/beta-Hydrolases"/>
    <property type="match status" value="1"/>
</dbReference>
<evidence type="ECO:0000256" key="1">
    <source>
        <dbReference type="ARBA" id="ARBA00022801"/>
    </source>
</evidence>
<dbReference type="PANTHER" id="PTHR46086">
    <property type="entry name" value="ALPHA/BETA-HYDROLASES SUPERFAMILY PROTEIN"/>
    <property type="match status" value="1"/>
</dbReference>
<dbReference type="CDD" id="cd00519">
    <property type="entry name" value="Lipase_3"/>
    <property type="match status" value="1"/>
</dbReference>
<evidence type="ECO:0000259" key="2">
    <source>
        <dbReference type="Pfam" id="PF01764"/>
    </source>
</evidence>
<name>A0A834CYS6_JUGRE</name>
<dbReference type="AlphaFoldDB" id="A0A834CYS6"/>
<dbReference type="Pfam" id="PF01764">
    <property type="entry name" value="Lipase_3"/>
    <property type="match status" value="1"/>
</dbReference>
<gene>
    <name evidence="3" type="ORF">F2P56_012412</name>
</gene>
<dbReference type="GO" id="GO:0006629">
    <property type="term" value="P:lipid metabolic process"/>
    <property type="evidence" value="ECO:0007669"/>
    <property type="project" value="InterPro"/>
</dbReference>
<organism evidence="3 4">
    <name type="scientific">Juglans regia</name>
    <name type="common">English walnut</name>
    <dbReference type="NCBI Taxonomy" id="51240"/>
    <lineage>
        <taxon>Eukaryota</taxon>
        <taxon>Viridiplantae</taxon>
        <taxon>Streptophyta</taxon>
        <taxon>Embryophyta</taxon>
        <taxon>Tracheophyta</taxon>
        <taxon>Spermatophyta</taxon>
        <taxon>Magnoliopsida</taxon>
        <taxon>eudicotyledons</taxon>
        <taxon>Gunneridae</taxon>
        <taxon>Pentapetalae</taxon>
        <taxon>rosids</taxon>
        <taxon>fabids</taxon>
        <taxon>Fagales</taxon>
        <taxon>Juglandaceae</taxon>
        <taxon>Juglans</taxon>
    </lineage>
</organism>
<dbReference type="Gramene" id="Jr06_06670_p1">
    <property type="protein sequence ID" value="cds.Jr06_06670_p1"/>
    <property type="gene ID" value="Jr06_06670"/>
</dbReference>